<reference evidence="1" key="2">
    <citation type="journal article" date="2015" name="Data Brief">
        <title>Shoot transcriptome of the giant reed, Arundo donax.</title>
        <authorList>
            <person name="Barrero R.A."/>
            <person name="Guerrero F.D."/>
            <person name="Moolhuijzen P."/>
            <person name="Goolsby J.A."/>
            <person name="Tidwell J."/>
            <person name="Bellgard S.E."/>
            <person name="Bellgard M.I."/>
        </authorList>
    </citation>
    <scope>NUCLEOTIDE SEQUENCE</scope>
    <source>
        <tissue evidence="1">Shoot tissue taken approximately 20 cm above the soil surface</tissue>
    </source>
</reference>
<dbReference type="EMBL" id="GBRH01192307">
    <property type="protein sequence ID" value="JAE05589.1"/>
    <property type="molecule type" value="Transcribed_RNA"/>
</dbReference>
<proteinExistence type="predicted"/>
<protein>
    <submittedName>
        <fullName evidence="1">Uncharacterized protein</fullName>
    </submittedName>
</protein>
<organism evidence="1">
    <name type="scientific">Arundo donax</name>
    <name type="common">Giant reed</name>
    <name type="synonym">Donax arundinaceus</name>
    <dbReference type="NCBI Taxonomy" id="35708"/>
    <lineage>
        <taxon>Eukaryota</taxon>
        <taxon>Viridiplantae</taxon>
        <taxon>Streptophyta</taxon>
        <taxon>Embryophyta</taxon>
        <taxon>Tracheophyta</taxon>
        <taxon>Spermatophyta</taxon>
        <taxon>Magnoliopsida</taxon>
        <taxon>Liliopsida</taxon>
        <taxon>Poales</taxon>
        <taxon>Poaceae</taxon>
        <taxon>PACMAD clade</taxon>
        <taxon>Arundinoideae</taxon>
        <taxon>Arundineae</taxon>
        <taxon>Arundo</taxon>
    </lineage>
</organism>
<dbReference type="AlphaFoldDB" id="A0A0A9F336"/>
<evidence type="ECO:0000313" key="1">
    <source>
        <dbReference type="EMBL" id="JAE05589.1"/>
    </source>
</evidence>
<reference evidence="1" key="1">
    <citation type="submission" date="2014-09" db="EMBL/GenBank/DDBJ databases">
        <authorList>
            <person name="Magalhaes I.L.F."/>
            <person name="Oliveira U."/>
            <person name="Santos F.R."/>
            <person name="Vidigal T.H.D.A."/>
            <person name="Brescovit A.D."/>
            <person name="Santos A.J."/>
        </authorList>
    </citation>
    <scope>NUCLEOTIDE SEQUENCE</scope>
    <source>
        <tissue evidence="1">Shoot tissue taken approximately 20 cm above the soil surface</tissue>
    </source>
</reference>
<sequence length="67" mass="7426">MGSSVLCFHFNADGTVVICPSNNLVFQVVSLFGTAISPKTTISFRSSFCDLPFRRTTQYQSLSLCKR</sequence>
<accession>A0A0A9F336</accession>
<name>A0A0A9F336_ARUDO</name>